<dbReference type="GO" id="GO:0042147">
    <property type="term" value="P:retrograde transport, endosome to Golgi"/>
    <property type="evidence" value="ECO:0007669"/>
    <property type="project" value="TreeGrafter"/>
</dbReference>
<gene>
    <name evidence="4" type="ORF">CTAYLR_010389</name>
</gene>
<dbReference type="GO" id="GO:0055037">
    <property type="term" value="C:recycling endosome"/>
    <property type="evidence" value="ECO:0007669"/>
    <property type="project" value="TreeGrafter"/>
</dbReference>
<keyword evidence="1" id="KW-0597">Phosphoprotein</keyword>
<organism evidence="4 5">
    <name type="scientific">Chrysophaeum taylorii</name>
    <dbReference type="NCBI Taxonomy" id="2483200"/>
    <lineage>
        <taxon>Eukaryota</taxon>
        <taxon>Sar</taxon>
        <taxon>Stramenopiles</taxon>
        <taxon>Ochrophyta</taxon>
        <taxon>Pelagophyceae</taxon>
        <taxon>Pelagomonadales</taxon>
        <taxon>Pelagomonadaceae</taxon>
        <taxon>Chrysophaeum</taxon>
    </lineage>
</organism>
<dbReference type="PANTHER" id="PTHR22902">
    <property type="entry name" value="SESQUIPEDALIAN"/>
    <property type="match status" value="1"/>
</dbReference>
<dbReference type="InterPro" id="IPR045188">
    <property type="entry name" value="Boi1/Boi2-like"/>
</dbReference>
<evidence type="ECO:0000313" key="4">
    <source>
        <dbReference type="EMBL" id="KAJ8598904.1"/>
    </source>
</evidence>
<dbReference type="GO" id="GO:0007032">
    <property type="term" value="P:endosome organization"/>
    <property type="evidence" value="ECO:0007669"/>
    <property type="project" value="TreeGrafter"/>
</dbReference>
<dbReference type="GO" id="GO:0005769">
    <property type="term" value="C:early endosome"/>
    <property type="evidence" value="ECO:0007669"/>
    <property type="project" value="TreeGrafter"/>
</dbReference>
<evidence type="ECO:0000313" key="5">
    <source>
        <dbReference type="Proteomes" id="UP001230188"/>
    </source>
</evidence>
<dbReference type="SMART" id="SM00233">
    <property type="entry name" value="PH"/>
    <property type="match status" value="3"/>
</dbReference>
<dbReference type="AlphaFoldDB" id="A0AAD7XI09"/>
<evidence type="ECO:0000259" key="3">
    <source>
        <dbReference type="PROSITE" id="PS50003"/>
    </source>
</evidence>
<name>A0AAD7XI09_9STRA</name>
<dbReference type="EMBL" id="JAQMWT010000620">
    <property type="protein sequence ID" value="KAJ8598904.1"/>
    <property type="molecule type" value="Genomic_DNA"/>
</dbReference>
<dbReference type="SUPFAM" id="SSF50729">
    <property type="entry name" value="PH domain-like"/>
    <property type="match status" value="2"/>
</dbReference>
<proteinExistence type="predicted"/>
<dbReference type="PROSITE" id="PS50003">
    <property type="entry name" value="PH_DOMAIN"/>
    <property type="match status" value="1"/>
</dbReference>
<feature type="region of interest" description="Disordered" evidence="2">
    <location>
        <begin position="431"/>
        <end position="460"/>
    </location>
</feature>
<dbReference type="InterPro" id="IPR001849">
    <property type="entry name" value="PH_domain"/>
</dbReference>
<dbReference type="GO" id="GO:0001881">
    <property type="term" value="P:receptor recycling"/>
    <property type="evidence" value="ECO:0007669"/>
    <property type="project" value="TreeGrafter"/>
</dbReference>
<accession>A0AAD7XI09</accession>
<evidence type="ECO:0000256" key="2">
    <source>
        <dbReference type="SAM" id="MobiDB-lite"/>
    </source>
</evidence>
<dbReference type="InterPro" id="IPR011993">
    <property type="entry name" value="PH-like_dom_sf"/>
</dbReference>
<feature type="domain" description="PH" evidence="3">
    <location>
        <begin position="150"/>
        <end position="248"/>
    </location>
</feature>
<dbReference type="Pfam" id="PF00169">
    <property type="entry name" value="PH"/>
    <property type="match status" value="1"/>
</dbReference>
<comment type="caution">
    <text evidence="4">The sequence shown here is derived from an EMBL/GenBank/DDBJ whole genome shotgun (WGS) entry which is preliminary data.</text>
</comment>
<sequence length="502" mass="54658">MSVRLSADGFCERFSSYADFGAPQHLGWVNKKGPAGHFGSKFCPRYFVIRGSRLEYYAPLNHEEKEAIPEEELVGTLEGCVSLAALSTIEEGHFGGPEGYVLTLATSERAYALGFKSAQERAAAKASIEARSTVAFRGRVIAYYACHQGEHDFCGWIVKKGAKQFVASWKKRWATLDGASLKYFEKVDDAEAKGGILVKSATATQVDRGFGFAVTCAKGDRHHGSLVAYAETAVERDAWLVALNREVEDVDVKTVEGLLDCSMGGGPVVRQYAKLCGSYFQFFRSRGDRFAVGDLFAAGASEGIVPASDDALKSHPEWLGATGRTPRDPFSDVFAFTVHADCGRVLECRASAADDFEAWMGVLKQAVDNPFCVIAACSDRRTESTLARLTQHADSISNPVLTRIDDLPPVVDSERERETTVDGVELKDRVTMGARDPSESSRQWPEAREPEANNSLSFFGGSKHRLSDVPRGSNVTVDLDAVAAKDDTPPKSCKSCCRCVIL</sequence>
<evidence type="ECO:0000256" key="1">
    <source>
        <dbReference type="ARBA" id="ARBA00022553"/>
    </source>
</evidence>
<dbReference type="Proteomes" id="UP001230188">
    <property type="component" value="Unassembled WGS sequence"/>
</dbReference>
<dbReference type="PANTHER" id="PTHR22902:SF27">
    <property type="entry name" value="PLECKSTRIN HOMOLOGY DOMAIN-CONTAINING FAMILY A MEMBER 3"/>
    <property type="match status" value="1"/>
</dbReference>
<protein>
    <recommendedName>
        <fullName evidence="3">PH domain-containing protein</fullName>
    </recommendedName>
</protein>
<keyword evidence="5" id="KW-1185">Reference proteome</keyword>
<dbReference type="GO" id="GO:0005829">
    <property type="term" value="C:cytosol"/>
    <property type="evidence" value="ECO:0007669"/>
    <property type="project" value="GOC"/>
</dbReference>
<dbReference type="Gene3D" id="2.30.29.30">
    <property type="entry name" value="Pleckstrin-homology domain (PH domain)/Phosphotyrosine-binding domain (PTB)"/>
    <property type="match status" value="2"/>
</dbReference>
<dbReference type="GO" id="GO:0005802">
    <property type="term" value="C:trans-Golgi network"/>
    <property type="evidence" value="ECO:0007669"/>
    <property type="project" value="TreeGrafter"/>
</dbReference>
<reference evidence="4" key="1">
    <citation type="submission" date="2023-01" db="EMBL/GenBank/DDBJ databases">
        <title>Metagenome sequencing of chrysophaentin producing Chrysophaeum taylorii.</title>
        <authorList>
            <person name="Davison J."/>
            <person name="Bewley C."/>
        </authorList>
    </citation>
    <scope>NUCLEOTIDE SEQUENCE</scope>
    <source>
        <strain evidence="4">NIES-1699</strain>
    </source>
</reference>